<dbReference type="Gene3D" id="1.25.40.20">
    <property type="entry name" value="Ankyrin repeat-containing domain"/>
    <property type="match status" value="2"/>
</dbReference>
<comment type="subcellular location">
    <subcellularLocation>
        <location evidence="1">Membrane</location>
        <topology evidence="1">Multi-pass membrane protein</topology>
    </subcellularLocation>
</comment>
<reference evidence="10" key="1">
    <citation type="submission" date="2013-09" db="EMBL/GenBank/DDBJ databases">
        <title>Corchorus olitorius genome sequencing.</title>
        <authorList>
            <person name="Alam M."/>
            <person name="Haque M.S."/>
            <person name="Islam M.S."/>
            <person name="Emdad E.M."/>
            <person name="Islam M.M."/>
            <person name="Ahmed B."/>
            <person name="Halim A."/>
            <person name="Hossen Q.M.M."/>
            <person name="Hossain M.Z."/>
            <person name="Ahmed R."/>
            <person name="Khan M.M."/>
            <person name="Islam R."/>
            <person name="Rashid M.M."/>
            <person name="Khan S.A."/>
            <person name="Rahman M.S."/>
            <person name="Alam M."/>
            <person name="Yahiya A.S."/>
            <person name="Khan M.S."/>
            <person name="Azam M.S."/>
            <person name="Haque T."/>
            <person name="Lashkar M.Z.H."/>
            <person name="Akhand A.I."/>
            <person name="Morshed G."/>
            <person name="Roy S."/>
            <person name="Uddin K.S."/>
            <person name="Rabeya T."/>
            <person name="Hossain A.S."/>
            <person name="Chowdhury A."/>
            <person name="Snigdha A.R."/>
            <person name="Mortoza M.S."/>
            <person name="Matin S.A."/>
            <person name="Hoque S.M.E."/>
            <person name="Islam M.K."/>
            <person name="Roy D.K."/>
            <person name="Haider R."/>
            <person name="Moosa M.M."/>
            <person name="Elias S.M."/>
            <person name="Hasan A.M."/>
            <person name="Jahan S."/>
            <person name="Shafiuddin M."/>
            <person name="Mahmood N."/>
            <person name="Shommy N.S."/>
        </authorList>
    </citation>
    <scope>NUCLEOTIDE SEQUENCE [LARGE SCALE GENOMIC DNA]</scope>
    <source>
        <strain evidence="10">cv. O-4</strain>
    </source>
</reference>
<feature type="repeat" description="ANK" evidence="7">
    <location>
        <begin position="82"/>
        <end position="108"/>
    </location>
</feature>
<accession>A0A1R3H6T0</accession>
<protein>
    <recommendedName>
        <fullName evidence="8">PGG domain-containing protein</fullName>
    </recommendedName>
</protein>
<dbReference type="InterPro" id="IPR002110">
    <property type="entry name" value="Ankyrin_rpt"/>
</dbReference>
<keyword evidence="4" id="KW-1133">Transmembrane helix</keyword>
<dbReference type="Proteomes" id="UP000187203">
    <property type="component" value="Unassembled WGS sequence"/>
</dbReference>
<dbReference type="OrthoDB" id="7729168at2759"/>
<evidence type="ECO:0000256" key="1">
    <source>
        <dbReference type="ARBA" id="ARBA00004141"/>
    </source>
</evidence>
<dbReference type="GO" id="GO:0005886">
    <property type="term" value="C:plasma membrane"/>
    <property type="evidence" value="ECO:0007669"/>
    <property type="project" value="TreeGrafter"/>
</dbReference>
<keyword evidence="6" id="KW-0472">Membrane</keyword>
<evidence type="ECO:0000256" key="5">
    <source>
        <dbReference type="ARBA" id="ARBA00023043"/>
    </source>
</evidence>
<comment type="caution">
    <text evidence="9">The sequence shown here is derived from an EMBL/GenBank/DDBJ whole genome shotgun (WGS) entry which is preliminary data.</text>
</comment>
<evidence type="ECO:0000256" key="7">
    <source>
        <dbReference type="PROSITE-ProRule" id="PRU00023"/>
    </source>
</evidence>
<evidence type="ECO:0000313" key="9">
    <source>
        <dbReference type="EMBL" id="OMO66033.1"/>
    </source>
</evidence>
<dbReference type="PANTHER" id="PTHR24186">
    <property type="entry name" value="PROTEIN PHOSPHATASE 1 REGULATORY SUBUNIT"/>
    <property type="match status" value="1"/>
</dbReference>
<keyword evidence="3" id="KW-0677">Repeat</keyword>
<dbReference type="InterPro" id="IPR036770">
    <property type="entry name" value="Ankyrin_rpt-contain_sf"/>
</dbReference>
<dbReference type="AlphaFoldDB" id="A0A1R3H6T0"/>
<evidence type="ECO:0000259" key="8">
    <source>
        <dbReference type="Pfam" id="PF13962"/>
    </source>
</evidence>
<keyword evidence="5 7" id="KW-0040">ANK repeat</keyword>
<dbReference type="InterPro" id="IPR026961">
    <property type="entry name" value="PGG_dom"/>
</dbReference>
<feature type="repeat" description="ANK" evidence="7">
    <location>
        <begin position="116"/>
        <end position="138"/>
    </location>
</feature>
<proteinExistence type="predicted"/>
<keyword evidence="2" id="KW-0812">Transmembrane</keyword>
<dbReference type="EMBL" id="AWUE01020790">
    <property type="protein sequence ID" value="OMO66033.1"/>
    <property type="molecule type" value="Genomic_DNA"/>
</dbReference>
<sequence>MEVKYSENNEDDEMLELYKAAKSGCVATLTTLLQNDSLILNKVSLTSFTKTPLHLSALSGHLDFTKILLNKKPEFASQLDSLNRSPLHLASAEGQEQVVQALLAANPDACLVFDDEGKIPLHLAVMRGHVGVIHELISMKPDSIKELVNGDQTVLHLAVRRNKLKALQELQKWVKEDHELFFLPDHEGNTILHVASMLKHLQIMKHLLSVSSIKASINELNSKGFTALDLVEQCSRDLRSFQVRDILVRAGCKRSTHEPTNINTVDSNPELVPINEAEGKLPPTLLKSWKEKFVSVFKKCNRCFKHRQNWIQEMQGTLMLVATVTATISYQSAMNPPGGVWEQDTTAGQFCNRTDLGHVRLELLCWPMGMLISTSSS</sequence>
<evidence type="ECO:0000256" key="3">
    <source>
        <dbReference type="ARBA" id="ARBA00022737"/>
    </source>
</evidence>
<dbReference type="PANTHER" id="PTHR24186:SF37">
    <property type="entry name" value="PGG DOMAIN-CONTAINING PROTEIN"/>
    <property type="match status" value="1"/>
</dbReference>
<feature type="domain" description="PGG" evidence="8">
    <location>
        <begin position="309"/>
        <end position="349"/>
    </location>
</feature>
<gene>
    <name evidence="9" type="ORF">COLO4_30806</name>
</gene>
<evidence type="ECO:0000256" key="2">
    <source>
        <dbReference type="ARBA" id="ARBA00022692"/>
    </source>
</evidence>
<dbReference type="PROSITE" id="PS50297">
    <property type="entry name" value="ANK_REP_REGION"/>
    <property type="match status" value="2"/>
</dbReference>
<dbReference type="PROSITE" id="PS50088">
    <property type="entry name" value="ANK_REPEAT"/>
    <property type="match status" value="2"/>
</dbReference>
<evidence type="ECO:0000256" key="4">
    <source>
        <dbReference type="ARBA" id="ARBA00022989"/>
    </source>
</evidence>
<organism evidence="9 10">
    <name type="scientific">Corchorus olitorius</name>
    <dbReference type="NCBI Taxonomy" id="93759"/>
    <lineage>
        <taxon>Eukaryota</taxon>
        <taxon>Viridiplantae</taxon>
        <taxon>Streptophyta</taxon>
        <taxon>Embryophyta</taxon>
        <taxon>Tracheophyta</taxon>
        <taxon>Spermatophyta</taxon>
        <taxon>Magnoliopsida</taxon>
        <taxon>eudicotyledons</taxon>
        <taxon>Gunneridae</taxon>
        <taxon>Pentapetalae</taxon>
        <taxon>rosids</taxon>
        <taxon>malvids</taxon>
        <taxon>Malvales</taxon>
        <taxon>Malvaceae</taxon>
        <taxon>Grewioideae</taxon>
        <taxon>Apeibeae</taxon>
        <taxon>Corchorus</taxon>
    </lineage>
</organism>
<name>A0A1R3H6T0_9ROSI</name>
<dbReference type="SUPFAM" id="SSF48403">
    <property type="entry name" value="Ankyrin repeat"/>
    <property type="match status" value="1"/>
</dbReference>
<keyword evidence="10" id="KW-1185">Reference proteome</keyword>
<dbReference type="Pfam" id="PF00023">
    <property type="entry name" value="Ank"/>
    <property type="match status" value="2"/>
</dbReference>
<dbReference type="SMART" id="SM00248">
    <property type="entry name" value="ANK"/>
    <property type="match status" value="6"/>
</dbReference>
<dbReference type="Pfam" id="PF12796">
    <property type="entry name" value="Ank_2"/>
    <property type="match status" value="1"/>
</dbReference>
<dbReference type="STRING" id="93759.A0A1R3H6T0"/>
<evidence type="ECO:0000256" key="6">
    <source>
        <dbReference type="ARBA" id="ARBA00023136"/>
    </source>
</evidence>
<dbReference type="Pfam" id="PF13962">
    <property type="entry name" value="PGG"/>
    <property type="match status" value="1"/>
</dbReference>
<evidence type="ECO:0000313" key="10">
    <source>
        <dbReference type="Proteomes" id="UP000187203"/>
    </source>
</evidence>